<dbReference type="InterPro" id="IPR050816">
    <property type="entry name" value="Flavin-dep_Halogenase_NPB"/>
</dbReference>
<gene>
    <name evidence="1" type="ORF">HZS54_07190</name>
</gene>
<dbReference type="Proteomes" id="UP000509346">
    <property type="component" value="Chromosome"/>
</dbReference>
<dbReference type="GO" id="GO:0004497">
    <property type="term" value="F:monooxygenase activity"/>
    <property type="evidence" value="ECO:0007669"/>
    <property type="project" value="InterPro"/>
</dbReference>
<dbReference type="PANTHER" id="PTHR43747:SF4">
    <property type="entry name" value="FLAVIN-DEPENDENT TRYPTOPHAN HALOGENASE"/>
    <property type="match status" value="1"/>
</dbReference>
<proteinExistence type="predicted"/>
<evidence type="ECO:0000313" key="2">
    <source>
        <dbReference type="Proteomes" id="UP000509346"/>
    </source>
</evidence>
<dbReference type="Pfam" id="PF04820">
    <property type="entry name" value="Trp_halogenase"/>
    <property type="match status" value="1"/>
</dbReference>
<sequence>MSERIEDVTVVGGGDSGLLAALALARTNPGLDVSVVDDFDRPIPQVGKSTFLAIQQILHDSLGIDEQQFVAAVKPVWKASVYFRDWCGCEPFHYPFDQSRKFPNPEERDTGEAYYFYYAELADSDDHLSKCEQLVAQGKSPWYFEPSEGGACKYENVAYHLDTERFNGFLRDLCLDRGIALVDDEIVTVDTDGDRIRRLRGRDRAYEADLYVDASGFSRVLRSEQDAAFREFDLPLDAALNARSEIDLAEVVPATVIDTGDAGWFWQIDTYDSRDRGYVYASEYVSEAEARAEFVDHCEGIDADDVVNYEFTSGYHERPWIENCVAVGNAEGFVEPLQSTGLTANAKASVTLATLLSGHGCVATDAVRERYNAWVGRTWESIYDFVSVHYAFADGDTEFWESVRDIDLSPRVELLLADFDRNGFDAHVDPTMGHSDVDEPLFFQPLDFYALIHNMGATSEFYETHDFEIGDETRRAVDRNYGSIRDDVADHYDHREFYHGALGQH</sequence>
<evidence type="ECO:0000313" key="1">
    <source>
        <dbReference type="EMBL" id="QLH81422.1"/>
    </source>
</evidence>
<dbReference type="KEGG" id="hpel:HZS54_07190"/>
<reference evidence="1 2" key="1">
    <citation type="submission" date="2020-07" db="EMBL/GenBank/DDBJ databases">
        <title>Halosimplex litoreum sp. nov. and Halosimplex rubrum sp. nov., isolated from different salt environments.</title>
        <authorList>
            <person name="Cui H."/>
        </authorList>
    </citation>
    <scope>NUCLEOTIDE SEQUENCE [LARGE SCALE GENOMIC DNA]</scope>
    <source>
        <strain evidence="1 2">R2</strain>
    </source>
</reference>
<dbReference type="PANTHER" id="PTHR43747">
    <property type="entry name" value="FAD-BINDING PROTEIN"/>
    <property type="match status" value="1"/>
</dbReference>
<protein>
    <submittedName>
        <fullName evidence="1">Tryptophan 7-halogenase</fullName>
    </submittedName>
</protein>
<dbReference type="OrthoDB" id="193469at2157"/>
<dbReference type="SUPFAM" id="SSF51905">
    <property type="entry name" value="FAD/NAD(P)-binding domain"/>
    <property type="match status" value="1"/>
</dbReference>
<dbReference type="EMBL" id="CP058909">
    <property type="protein sequence ID" value="QLH81422.1"/>
    <property type="molecule type" value="Genomic_DNA"/>
</dbReference>
<dbReference type="InterPro" id="IPR006905">
    <property type="entry name" value="Flavin_halogenase"/>
</dbReference>
<organism evidence="1 2">
    <name type="scientific">Halosimplex pelagicum</name>
    <dbReference type="NCBI Taxonomy" id="869886"/>
    <lineage>
        <taxon>Archaea</taxon>
        <taxon>Methanobacteriati</taxon>
        <taxon>Methanobacteriota</taxon>
        <taxon>Stenosarchaea group</taxon>
        <taxon>Halobacteria</taxon>
        <taxon>Halobacteriales</taxon>
        <taxon>Haloarculaceae</taxon>
        <taxon>Halosimplex</taxon>
    </lineage>
</organism>
<accession>A0A7D5PAA5</accession>
<dbReference type="AlphaFoldDB" id="A0A7D5PAA5"/>
<dbReference type="Gene3D" id="3.50.50.60">
    <property type="entry name" value="FAD/NAD(P)-binding domain"/>
    <property type="match status" value="1"/>
</dbReference>
<name>A0A7D5PAA5_9EURY</name>
<dbReference type="RefSeq" id="WP_179921402.1">
    <property type="nucleotide sequence ID" value="NZ_CP058909.1"/>
</dbReference>
<dbReference type="GeneID" id="56082361"/>
<keyword evidence="2" id="KW-1185">Reference proteome</keyword>
<dbReference type="InterPro" id="IPR036188">
    <property type="entry name" value="FAD/NAD-bd_sf"/>
</dbReference>